<evidence type="ECO:0000256" key="11">
    <source>
        <dbReference type="RuleBase" id="RU000304"/>
    </source>
</evidence>
<dbReference type="AlphaFoldDB" id="A0A6A6MZX3"/>
<dbReference type="Gene3D" id="3.30.200.20">
    <property type="entry name" value="Phosphorylase Kinase, domain 1"/>
    <property type="match status" value="1"/>
</dbReference>
<keyword evidence="4" id="KW-0808">Transferase</keyword>
<protein>
    <recommendedName>
        <fullName evidence="2">non-specific serine/threonine protein kinase</fullName>
        <ecNumber evidence="2">2.7.11.1</ecNumber>
    </recommendedName>
</protein>
<dbReference type="InterPro" id="IPR017441">
    <property type="entry name" value="Protein_kinase_ATP_BS"/>
</dbReference>
<evidence type="ECO:0000256" key="3">
    <source>
        <dbReference type="ARBA" id="ARBA00022527"/>
    </source>
</evidence>
<keyword evidence="5 10" id="KW-0547">Nucleotide-binding</keyword>
<dbReference type="PANTHER" id="PTHR45637">
    <property type="entry name" value="FLIPPASE KINASE 1-RELATED"/>
    <property type="match status" value="1"/>
</dbReference>
<comment type="catalytic activity">
    <reaction evidence="8">
        <text>L-threonyl-[protein] + ATP = O-phospho-L-threonyl-[protein] + ADP + H(+)</text>
        <dbReference type="Rhea" id="RHEA:46608"/>
        <dbReference type="Rhea" id="RHEA-COMP:11060"/>
        <dbReference type="Rhea" id="RHEA-COMP:11605"/>
        <dbReference type="ChEBI" id="CHEBI:15378"/>
        <dbReference type="ChEBI" id="CHEBI:30013"/>
        <dbReference type="ChEBI" id="CHEBI:30616"/>
        <dbReference type="ChEBI" id="CHEBI:61977"/>
        <dbReference type="ChEBI" id="CHEBI:456216"/>
        <dbReference type="EC" id="2.7.11.1"/>
    </reaction>
</comment>
<dbReference type="GO" id="GO:0004674">
    <property type="term" value="F:protein serine/threonine kinase activity"/>
    <property type="evidence" value="ECO:0007669"/>
    <property type="project" value="UniProtKB-KW"/>
</dbReference>
<evidence type="ECO:0000313" key="14">
    <source>
        <dbReference type="EMBL" id="KAF2317733.1"/>
    </source>
</evidence>
<dbReference type="Gene3D" id="1.10.510.10">
    <property type="entry name" value="Transferase(Phosphotransferase) domain 1"/>
    <property type="match status" value="2"/>
</dbReference>
<feature type="domain" description="Protein kinase" evidence="13">
    <location>
        <begin position="23"/>
        <end position="342"/>
    </location>
</feature>
<dbReference type="GO" id="GO:0005524">
    <property type="term" value="F:ATP binding"/>
    <property type="evidence" value="ECO:0007669"/>
    <property type="project" value="UniProtKB-UniRule"/>
</dbReference>
<dbReference type="InterPro" id="IPR011009">
    <property type="entry name" value="Kinase-like_dom_sf"/>
</dbReference>
<dbReference type="Proteomes" id="UP000467840">
    <property type="component" value="Chromosome 6"/>
</dbReference>
<gene>
    <name evidence="14" type="ORF">GH714_039707</name>
</gene>
<dbReference type="InterPro" id="IPR008271">
    <property type="entry name" value="Ser/Thr_kinase_AS"/>
</dbReference>
<evidence type="ECO:0000256" key="1">
    <source>
        <dbReference type="ARBA" id="ARBA00009903"/>
    </source>
</evidence>
<comment type="caution">
    <text evidence="14">The sequence shown here is derived from an EMBL/GenBank/DDBJ whole genome shotgun (WGS) entry which is preliminary data.</text>
</comment>
<evidence type="ECO:0000256" key="10">
    <source>
        <dbReference type="PROSITE-ProRule" id="PRU10141"/>
    </source>
</evidence>
<dbReference type="InterPro" id="IPR000719">
    <property type="entry name" value="Prot_kinase_dom"/>
</dbReference>
<reference evidence="14 15" key="1">
    <citation type="journal article" date="2020" name="Mol. Plant">
        <title>The Chromosome-Based Rubber Tree Genome Provides New Insights into Spurge Genome Evolution and Rubber Biosynthesis.</title>
        <authorList>
            <person name="Liu J."/>
            <person name="Shi C."/>
            <person name="Shi C.C."/>
            <person name="Li W."/>
            <person name="Zhang Q.J."/>
            <person name="Zhang Y."/>
            <person name="Li K."/>
            <person name="Lu H.F."/>
            <person name="Shi C."/>
            <person name="Zhu S.T."/>
            <person name="Xiao Z.Y."/>
            <person name="Nan H."/>
            <person name="Yue Y."/>
            <person name="Zhu X.G."/>
            <person name="Wu Y."/>
            <person name="Hong X.N."/>
            <person name="Fan G.Y."/>
            <person name="Tong Y."/>
            <person name="Zhang D."/>
            <person name="Mao C.L."/>
            <person name="Liu Y.L."/>
            <person name="Hao S.J."/>
            <person name="Liu W.Q."/>
            <person name="Lv M.Q."/>
            <person name="Zhang H.B."/>
            <person name="Liu Y."/>
            <person name="Hu-Tang G.R."/>
            <person name="Wang J.P."/>
            <person name="Wang J.H."/>
            <person name="Sun Y.H."/>
            <person name="Ni S.B."/>
            <person name="Chen W.B."/>
            <person name="Zhang X.C."/>
            <person name="Jiao Y.N."/>
            <person name="Eichler E.E."/>
            <person name="Li G.H."/>
            <person name="Liu X."/>
            <person name="Gao L.Z."/>
        </authorList>
    </citation>
    <scope>NUCLEOTIDE SEQUENCE [LARGE SCALE GENOMIC DNA]</scope>
    <source>
        <strain evidence="15">cv. GT1</strain>
        <tissue evidence="14">Leaf</tissue>
    </source>
</reference>
<organism evidence="14 15">
    <name type="scientific">Hevea brasiliensis</name>
    <name type="common">Para rubber tree</name>
    <name type="synonym">Siphonia brasiliensis</name>
    <dbReference type="NCBI Taxonomy" id="3981"/>
    <lineage>
        <taxon>Eukaryota</taxon>
        <taxon>Viridiplantae</taxon>
        <taxon>Streptophyta</taxon>
        <taxon>Embryophyta</taxon>
        <taxon>Tracheophyta</taxon>
        <taxon>Spermatophyta</taxon>
        <taxon>Magnoliopsida</taxon>
        <taxon>eudicotyledons</taxon>
        <taxon>Gunneridae</taxon>
        <taxon>Pentapetalae</taxon>
        <taxon>rosids</taxon>
        <taxon>fabids</taxon>
        <taxon>Malpighiales</taxon>
        <taxon>Euphorbiaceae</taxon>
        <taxon>Crotonoideae</taxon>
        <taxon>Micrandreae</taxon>
        <taxon>Hevea</taxon>
    </lineage>
</organism>
<dbReference type="PROSITE" id="PS00108">
    <property type="entry name" value="PROTEIN_KINASE_ST"/>
    <property type="match status" value="1"/>
</dbReference>
<evidence type="ECO:0000256" key="9">
    <source>
        <dbReference type="ARBA" id="ARBA00048679"/>
    </source>
</evidence>
<dbReference type="SMART" id="SM00220">
    <property type="entry name" value="S_TKc"/>
    <property type="match status" value="1"/>
</dbReference>
<proteinExistence type="inferred from homology"/>
<accession>A0A6A6MZX3</accession>
<dbReference type="SUPFAM" id="SSF56112">
    <property type="entry name" value="Protein kinase-like (PK-like)"/>
    <property type="match status" value="1"/>
</dbReference>
<evidence type="ECO:0000256" key="2">
    <source>
        <dbReference type="ARBA" id="ARBA00012513"/>
    </source>
</evidence>
<feature type="compositionally biased region" description="Basic and acidic residues" evidence="12">
    <location>
        <begin position="400"/>
        <end position="410"/>
    </location>
</feature>
<evidence type="ECO:0000313" key="15">
    <source>
        <dbReference type="Proteomes" id="UP000467840"/>
    </source>
</evidence>
<evidence type="ECO:0000256" key="7">
    <source>
        <dbReference type="ARBA" id="ARBA00022840"/>
    </source>
</evidence>
<comment type="similarity">
    <text evidence="1">Belongs to the protein kinase superfamily. AGC Ser/Thr protein kinase family.</text>
</comment>
<evidence type="ECO:0000256" key="12">
    <source>
        <dbReference type="SAM" id="MobiDB-lite"/>
    </source>
</evidence>
<dbReference type="FunFam" id="1.10.510.10:FF:000294">
    <property type="entry name" value="Serine/threonine-protein kinase OXI1"/>
    <property type="match status" value="1"/>
</dbReference>
<comment type="catalytic activity">
    <reaction evidence="9">
        <text>L-seryl-[protein] + ATP = O-phospho-L-seryl-[protein] + ADP + H(+)</text>
        <dbReference type="Rhea" id="RHEA:17989"/>
        <dbReference type="Rhea" id="RHEA-COMP:9863"/>
        <dbReference type="Rhea" id="RHEA-COMP:11604"/>
        <dbReference type="ChEBI" id="CHEBI:15378"/>
        <dbReference type="ChEBI" id="CHEBI:29999"/>
        <dbReference type="ChEBI" id="CHEBI:30616"/>
        <dbReference type="ChEBI" id="CHEBI:83421"/>
        <dbReference type="ChEBI" id="CHEBI:456216"/>
        <dbReference type="EC" id="2.7.11.1"/>
    </reaction>
</comment>
<dbReference type="PROSITE" id="PS50011">
    <property type="entry name" value="PROTEIN_KINASE_DOM"/>
    <property type="match status" value="1"/>
</dbReference>
<dbReference type="PROSITE" id="PS00107">
    <property type="entry name" value="PROTEIN_KINASE_ATP"/>
    <property type="match status" value="1"/>
</dbReference>
<evidence type="ECO:0000256" key="5">
    <source>
        <dbReference type="ARBA" id="ARBA00022741"/>
    </source>
</evidence>
<evidence type="ECO:0000256" key="6">
    <source>
        <dbReference type="ARBA" id="ARBA00022777"/>
    </source>
</evidence>
<evidence type="ECO:0000256" key="4">
    <source>
        <dbReference type="ARBA" id="ARBA00022679"/>
    </source>
</evidence>
<evidence type="ECO:0000256" key="8">
    <source>
        <dbReference type="ARBA" id="ARBA00047899"/>
    </source>
</evidence>
<keyword evidence="15" id="KW-1185">Reference proteome</keyword>
<sequence length="410" mass="47303">MDTPPPPKQQKQSSSTELDFDNLRAIKVLGKGAMGTVFLVHDRVADPCARTPYALKVVEKSTLHMKFEADRRARWEIQVLTKLSGRNSHPFLPHLISSLETQDFLAWAVPFCSGGDLNVLRYRQHDRVFSPAVVRFYLAEIVCALEHLHEMGIVYRDLKPENILIQQSGHVTLTDFDLSRTLRKRTVKTILSSADHHHFDQPANPQSLALSLDTQKKHRHRHPIPHRFDRRNLTRWLPTLPSNDKTGLKKTKSARVSPRGWTRIPVDWWALGILTYEMSYGTTPFKGKNRKETFRNILSKKPEFVGKRNELTDLIERLLEKDPTKRLGYQRGACEIKEHVFFKGLRWDLLTEVLRPPFIPARDDTNLTETTEGVDIREYFQNLKAPPSLPPSRLPSPSSECHRSMSLKEF</sequence>
<dbReference type="EC" id="2.7.11.1" evidence="2"/>
<feature type="region of interest" description="Disordered" evidence="12">
    <location>
        <begin position="385"/>
        <end position="410"/>
    </location>
</feature>
<keyword evidence="3 11" id="KW-0723">Serine/threonine-protein kinase</keyword>
<dbReference type="FunFam" id="3.30.200.20:FF:000807">
    <property type="entry name" value="Serine/threonine-protein kinase UCNL"/>
    <property type="match status" value="1"/>
</dbReference>
<keyword evidence="7 10" id="KW-0067">ATP-binding</keyword>
<name>A0A6A6MZX3_HEVBR</name>
<dbReference type="EMBL" id="JAAGAX010000004">
    <property type="protein sequence ID" value="KAF2317733.1"/>
    <property type="molecule type" value="Genomic_DNA"/>
</dbReference>
<evidence type="ECO:0000259" key="13">
    <source>
        <dbReference type="PROSITE" id="PS50011"/>
    </source>
</evidence>
<keyword evidence="6" id="KW-0418">Kinase</keyword>
<dbReference type="Pfam" id="PF00069">
    <property type="entry name" value="Pkinase"/>
    <property type="match status" value="2"/>
</dbReference>
<feature type="binding site" evidence="10">
    <location>
        <position position="56"/>
    </location>
    <ligand>
        <name>ATP</name>
        <dbReference type="ChEBI" id="CHEBI:30616"/>
    </ligand>
</feature>